<dbReference type="PANTHER" id="PTHR31293">
    <property type="entry name" value="RNI-LIKE SUPERFAMILY PROTEIN"/>
    <property type="match status" value="1"/>
</dbReference>
<keyword evidence="3" id="KW-1185">Reference proteome</keyword>
<name>A0A2P6P704_ROSCH</name>
<protein>
    <submittedName>
        <fullName evidence="2">Putative F-box domain-containing protein</fullName>
    </submittedName>
</protein>
<dbReference type="InterPro" id="IPR036047">
    <property type="entry name" value="F-box-like_dom_sf"/>
</dbReference>
<dbReference type="InterPro" id="IPR053781">
    <property type="entry name" value="F-box_AtFBL13-like"/>
</dbReference>
<comment type="caution">
    <text evidence="2">The sequence shown here is derived from an EMBL/GenBank/DDBJ whole genome shotgun (WGS) entry which is preliminary data.</text>
</comment>
<dbReference type="InterPro" id="IPR055294">
    <property type="entry name" value="FBL60-like"/>
</dbReference>
<dbReference type="Gramene" id="PRQ17700">
    <property type="protein sequence ID" value="PRQ17700"/>
    <property type="gene ID" value="RchiOBHm_Chr7g0197871"/>
</dbReference>
<dbReference type="PANTHER" id="PTHR31293:SF12">
    <property type="entry name" value="RNI-LIKE SUPERFAMILY PROTEIN"/>
    <property type="match status" value="1"/>
</dbReference>
<evidence type="ECO:0000259" key="1">
    <source>
        <dbReference type="PROSITE" id="PS50181"/>
    </source>
</evidence>
<sequence>MASNSTLRKSRNEDRISELPDAILCHILSFFSTREAVKTSILSHRWKNVWASVPNLDFDEYELAYVFRTLPQPVRYESDWFAQFVNRTCTSQSMPGKHS</sequence>
<dbReference type="SUPFAM" id="SSF81383">
    <property type="entry name" value="F-box domain"/>
    <property type="match status" value="1"/>
</dbReference>
<evidence type="ECO:0000313" key="2">
    <source>
        <dbReference type="EMBL" id="PRQ17700.1"/>
    </source>
</evidence>
<dbReference type="AlphaFoldDB" id="A0A2P6P704"/>
<dbReference type="PROSITE" id="PS50181">
    <property type="entry name" value="FBOX"/>
    <property type="match status" value="1"/>
</dbReference>
<dbReference type="Pfam" id="PF00646">
    <property type="entry name" value="F-box"/>
    <property type="match status" value="1"/>
</dbReference>
<dbReference type="CDD" id="cd22160">
    <property type="entry name" value="F-box_AtFBL13-like"/>
    <property type="match status" value="1"/>
</dbReference>
<proteinExistence type="predicted"/>
<dbReference type="Gene3D" id="1.20.1280.50">
    <property type="match status" value="1"/>
</dbReference>
<gene>
    <name evidence="2" type="ORF">RchiOBHm_Chr7g0197871</name>
</gene>
<dbReference type="EMBL" id="PDCK01000045">
    <property type="protein sequence ID" value="PRQ17700.1"/>
    <property type="molecule type" value="Genomic_DNA"/>
</dbReference>
<organism evidence="2 3">
    <name type="scientific">Rosa chinensis</name>
    <name type="common">China rose</name>
    <dbReference type="NCBI Taxonomy" id="74649"/>
    <lineage>
        <taxon>Eukaryota</taxon>
        <taxon>Viridiplantae</taxon>
        <taxon>Streptophyta</taxon>
        <taxon>Embryophyta</taxon>
        <taxon>Tracheophyta</taxon>
        <taxon>Spermatophyta</taxon>
        <taxon>Magnoliopsida</taxon>
        <taxon>eudicotyledons</taxon>
        <taxon>Gunneridae</taxon>
        <taxon>Pentapetalae</taxon>
        <taxon>rosids</taxon>
        <taxon>fabids</taxon>
        <taxon>Rosales</taxon>
        <taxon>Rosaceae</taxon>
        <taxon>Rosoideae</taxon>
        <taxon>Rosoideae incertae sedis</taxon>
        <taxon>Rosa</taxon>
    </lineage>
</organism>
<accession>A0A2P6P704</accession>
<dbReference type="InterPro" id="IPR001810">
    <property type="entry name" value="F-box_dom"/>
</dbReference>
<evidence type="ECO:0000313" key="3">
    <source>
        <dbReference type="Proteomes" id="UP000238479"/>
    </source>
</evidence>
<dbReference type="STRING" id="74649.A0A2P6P704"/>
<feature type="domain" description="F-box" evidence="1">
    <location>
        <begin position="13"/>
        <end position="61"/>
    </location>
</feature>
<reference evidence="2 3" key="1">
    <citation type="journal article" date="2018" name="Nat. Genet.">
        <title>The Rosa genome provides new insights in the design of modern roses.</title>
        <authorList>
            <person name="Bendahmane M."/>
        </authorList>
    </citation>
    <scope>NUCLEOTIDE SEQUENCE [LARGE SCALE GENOMIC DNA]</scope>
    <source>
        <strain evidence="3">cv. Old Blush</strain>
    </source>
</reference>
<dbReference type="Proteomes" id="UP000238479">
    <property type="component" value="Chromosome 7"/>
</dbReference>